<protein>
    <submittedName>
        <fullName evidence="2">ATPase family associated with various cellular activities (AAA)</fullName>
    </submittedName>
</protein>
<sequence>MSIIKDLIRLALLSPEEISEFRPPQMKQAIIICFFGVPGAGKTTVAQSFVNRYKSNGVYFFQINPDIIFEKLHINHEGATKADEEKVNCLLLQQVDFITKNNLCATIEGSLFTPSHLPQNEPPIWEQMLQICQKNNASTHVYLVGISTKTKDYHNRTELRAKLTQGHQVPIQNLEQNVDHFFMNASKAMSYANGVQAIFDNSFKSPNLVYIKNHKRVLIPQLSPKSWVYKIMNPSSFVVADDFFKQKKSLDRDK</sequence>
<name>A0A1M4X0C2_9BACL</name>
<dbReference type="EMBL" id="FQVL01000004">
    <property type="protein sequence ID" value="SHE86956.1"/>
    <property type="molecule type" value="Genomic_DNA"/>
</dbReference>
<dbReference type="Pfam" id="PF00004">
    <property type="entry name" value="AAA"/>
    <property type="match status" value="1"/>
</dbReference>
<evidence type="ECO:0000313" key="2">
    <source>
        <dbReference type="EMBL" id="SHE86956.1"/>
    </source>
</evidence>
<proteinExistence type="predicted"/>
<feature type="domain" description="ATPase AAA-type core" evidence="1">
    <location>
        <begin position="32"/>
        <end position="151"/>
    </location>
</feature>
<reference evidence="2 3" key="1">
    <citation type="submission" date="2016-11" db="EMBL/GenBank/DDBJ databases">
        <authorList>
            <person name="Jaros S."/>
            <person name="Januszkiewicz K."/>
            <person name="Wedrychowicz H."/>
        </authorList>
    </citation>
    <scope>NUCLEOTIDE SEQUENCE [LARGE SCALE GENOMIC DNA]</scope>
    <source>
        <strain evidence="2 3">DSM 44666</strain>
    </source>
</reference>
<gene>
    <name evidence="2" type="ORF">SAMN05444392_10461</name>
</gene>
<dbReference type="Gene3D" id="3.40.50.300">
    <property type="entry name" value="P-loop containing nucleotide triphosphate hydrolases"/>
    <property type="match status" value="1"/>
</dbReference>
<organism evidence="2 3">
    <name type="scientific">Seinonella peptonophila</name>
    <dbReference type="NCBI Taxonomy" id="112248"/>
    <lineage>
        <taxon>Bacteria</taxon>
        <taxon>Bacillati</taxon>
        <taxon>Bacillota</taxon>
        <taxon>Bacilli</taxon>
        <taxon>Bacillales</taxon>
        <taxon>Thermoactinomycetaceae</taxon>
        <taxon>Seinonella</taxon>
    </lineage>
</organism>
<accession>A0A1M4X0C2</accession>
<dbReference type="GO" id="GO:0016887">
    <property type="term" value="F:ATP hydrolysis activity"/>
    <property type="evidence" value="ECO:0007669"/>
    <property type="project" value="InterPro"/>
</dbReference>
<dbReference type="GO" id="GO:0005524">
    <property type="term" value="F:ATP binding"/>
    <property type="evidence" value="ECO:0007669"/>
    <property type="project" value="InterPro"/>
</dbReference>
<dbReference type="InterPro" id="IPR003959">
    <property type="entry name" value="ATPase_AAA_core"/>
</dbReference>
<dbReference type="RefSeq" id="WP_073154458.1">
    <property type="nucleotide sequence ID" value="NZ_FQVL01000004.1"/>
</dbReference>
<dbReference type="InterPro" id="IPR027417">
    <property type="entry name" value="P-loop_NTPase"/>
</dbReference>
<evidence type="ECO:0000259" key="1">
    <source>
        <dbReference type="Pfam" id="PF00004"/>
    </source>
</evidence>
<dbReference type="STRING" id="112248.SAMN05444392_10461"/>
<dbReference type="Proteomes" id="UP000184476">
    <property type="component" value="Unassembled WGS sequence"/>
</dbReference>
<keyword evidence="3" id="KW-1185">Reference proteome</keyword>
<dbReference type="AlphaFoldDB" id="A0A1M4X0C2"/>
<evidence type="ECO:0000313" key="3">
    <source>
        <dbReference type="Proteomes" id="UP000184476"/>
    </source>
</evidence>
<dbReference type="OrthoDB" id="8211253at2"/>
<dbReference type="SUPFAM" id="SSF52540">
    <property type="entry name" value="P-loop containing nucleoside triphosphate hydrolases"/>
    <property type="match status" value="1"/>
</dbReference>